<keyword evidence="2 7" id="KW-0813">Transport</keyword>
<keyword evidence="10" id="KW-1185">Reference proteome</keyword>
<accession>A0A915U9I7</accession>
<dbReference type="GO" id="GO:0042918">
    <property type="term" value="P:alkanesulfonate transmembrane transport"/>
    <property type="evidence" value="ECO:0007669"/>
    <property type="project" value="UniProtKB-ARBA"/>
</dbReference>
<dbReference type="InterPro" id="IPR000515">
    <property type="entry name" value="MetI-like"/>
</dbReference>
<evidence type="ECO:0000256" key="3">
    <source>
        <dbReference type="ARBA" id="ARBA00022475"/>
    </source>
</evidence>
<evidence type="ECO:0000313" key="10">
    <source>
        <dbReference type="Proteomes" id="UP001063350"/>
    </source>
</evidence>
<evidence type="ECO:0000313" key="9">
    <source>
        <dbReference type="EMBL" id="BCO08976.1"/>
    </source>
</evidence>
<evidence type="ECO:0000259" key="8">
    <source>
        <dbReference type="PROSITE" id="PS50928"/>
    </source>
</evidence>
<reference evidence="9" key="1">
    <citation type="submission" date="2020-12" db="EMBL/GenBank/DDBJ databases">
        <title>Desulfobium dissulfuricans gen. nov., sp. nov., a novel mesophilic, sulfate-reducing bacterium isolated from a deep-sea hydrothermal vent.</title>
        <authorList>
            <person name="Hashimoto Y."/>
            <person name="Tame A."/>
            <person name="Sawayama S."/>
            <person name="Miyazaki J."/>
            <person name="Takai K."/>
            <person name="Nakagawa S."/>
        </authorList>
    </citation>
    <scope>NUCLEOTIDE SEQUENCE</scope>
    <source>
        <strain evidence="9">GF1</strain>
    </source>
</reference>
<proteinExistence type="inferred from homology"/>
<keyword evidence="5 7" id="KW-1133">Transmembrane helix</keyword>
<keyword evidence="6 7" id="KW-0472">Membrane</keyword>
<dbReference type="CDD" id="cd06261">
    <property type="entry name" value="TM_PBP2"/>
    <property type="match status" value="1"/>
</dbReference>
<evidence type="ECO:0000256" key="2">
    <source>
        <dbReference type="ARBA" id="ARBA00022448"/>
    </source>
</evidence>
<evidence type="ECO:0000256" key="6">
    <source>
        <dbReference type="ARBA" id="ARBA00023136"/>
    </source>
</evidence>
<keyword evidence="4 7" id="KW-0812">Transmembrane</keyword>
<organism evidence="9 10">
    <name type="scientific">Desulfolithobacter dissulfuricans</name>
    <dbReference type="NCBI Taxonomy" id="2795293"/>
    <lineage>
        <taxon>Bacteria</taxon>
        <taxon>Pseudomonadati</taxon>
        <taxon>Thermodesulfobacteriota</taxon>
        <taxon>Desulfobulbia</taxon>
        <taxon>Desulfobulbales</taxon>
        <taxon>Desulfobulbaceae</taxon>
        <taxon>Desulfolithobacter</taxon>
    </lineage>
</organism>
<feature type="transmembrane region" description="Helical" evidence="7">
    <location>
        <begin position="193"/>
        <end position="215"/>
    </location>
</feature>
<name>A0A915U9I7_9BACT</name>
<dbReference type="PROSITE" id="PS50928">
    <property type="entry name" value="ABC_TM1"/>
    <property type="match status" value="1"/>
</dbReference>
<dbReference type="GO" id="GO:0005886">
    <property type="term" value="C:plasma membrane"/>
    <property type="evidence" value="ECO:0007669"/>
    <property type="project" value="UniProtKB-SubCell"/>
</dbReference>
<evidence type="ECO:0000256" key="1">
    <source>
        <dbReference type="ARBA" id="ARBA00004651"/>
    </source>
</evidence>
<keyword evidence="3" id="KW-1003">Cell membrane</keyword>
<comment type="similarity">
    <text evidence="7">Belongs to the binding-protein-dependent transport system permease family.</text>
</comment>
<evidence type="ECO:0000256" key="5">
    <source>
        <dbReference type="ARBA" id="ARBA00022989"/>
    </source>
</evidence>
<feature type="transmembrane region" description="Helical" evidence="7">
    <location>
        <begin position="131"/>
        <end position="148"/>
    </location>
</feature>
<feature type="transmembrane region" description="Helical" evidence="7">
    <location>
        <begin position="106"/>
        <end position="125"/>
    </location>
</feature>
<feature type="domain" description="ABC transmembrane type-1" evidence="8">
    <location>
        <begin position="65"/>
        <end position="245"/>
    </location>
</feature>
<protein>
    <submittedName>
        <fullName evidence="9">ABC transporter permease</fullName>
    </submittedName>
</protein>
<comment type="subcellular location">
    <subcellularLocation>
        <location evidence="1 7">Cell membrane</location>
        <topology evidence="1 7">Multi-pass membrane protein</topology>
    </subcellularLocation>
</comment>
<dbReference type="KEGG" id="ddu:GF1_13520"/>
<dbReference type="FunFam" id="1.10.3720.10:FF:000003">
    <property type="entry name" value="Aliphatic sulfonate ABC transporter permease"/>
    <property type="match status" value="1"/>
</dbReference>
<gene>
    <name evidence="9" type="ORF">GF1_13520</name>
</gene>
<sequence>MTAPNPLRRLAPGTGLTLLSFLALFLFWCLLAYSGAVKELFLPKPHRVFLSFGEMHAEGILWKYTWDSTYRVMVGWAMAVVIAVPLGMLIATSRKCAALFGPLMEFARYLPVVALVPLTLLYFGIGDMQKFMVIFLGTFFQLVLMVADTTANVPKDLTRAAATLGASQAQIYRLVLIPGALPGIMDDLRITIGWAWTYLVVAELVAANSGLGYMILRAQRFLAIERIFAGLIIIGLLGLATDWLFKWLTRISVPWSEKAGS</sequence>
<feature type="transmembrane region" description="Helical" evidence="7">
    <location>
        <begin position="227"/>
        <end position="245"/>
    </location>
</feature>
<dbReference type="InterPro" id="IPR035906">
    <property type="entry name" value="MetI-like_sf"/>
</dbReference>
<dbReference type="RefSeq" id="WP_267928852.1">
    <property type="nucleotide sequence ID" value="NZ_AP024233.1"/>
</dbReference>
<feature type="transmembrane region" description="Helical" evidence="7">
    <location>
        <begin position="73"/>
        <end position="94"/>
    </location>
</feature>
<dbReference type="SUPFAM" id="SSF161098">
    <property type="entry name" value="MetI-like"/>
    <property type="match status" value="1"/>
</dbReference>
<dbReference type="PANTHER" id="PTHR30151:SF0">
    <property type="entry name" value="ABC TRANSPORTER PERMEASE PROTEIN MJ0413-RELATED"/>
    <property type="match status" value="1"/>
</dbReference>
<dbReference type="Proteomes" id="UP001063350">
    <property type="component" value="Chromosome"/>
</dbReference>
<dbReference type="Pfam" id="PF00528">
    <property type="entry name" value="BPD_transp_1"/>
    <property type="match status" value="1"/>
</dbReference>
<evidence type="ECO:0000256" key="7">
    <source>
        <dbReference type="RuleBase" id="RU363032"/>
    </source>
</evidence>
<evidence type="ECO:0000256" key="4">
    <source>
        <dbReference type="ARBA" id="ARBA00022692"/>
    </source>
</evidence>
<dbReference type="PANTHER" id="PTHR30151">
    <property type="entry name" value="ALKANE SULFONATE ABC TRANSPORTER-RELATED, MEMBRANE SUBUNIT"/>
    <property type="match status" value="1"/>
</dbReference>
<dbReference type="EMBL" id="AP024233">
    <property type="protein sequence ID" value="BCO08976.1"/>
    <property type="molecule type" value="Genomic_DNA"/>
</dbReference>
<dbReference type="Gene3D" id="1.10.3720.10">
    <property type="entry name" value="MetI-like"/>
    <property type="match status" value="1"/>
</dbReference>
<dbReference type="AlphaFoldDB" id="A0A915U9I7"/>